<dbReference type="Proteomes" id="UP000592820">
    <property type="component" value="Unassembled WGS sequence"/>
</dbReference>
<proteinExistence type="predicted"/>
<dbReference type="EMBL" id="JACHDE010000019">
    <property type="protein sequence ID" value="MBB5404428.1"/>
    <property type="molecule type" value="Genomic_DNA"/>
</dbReference>
<accession>A0A7W8P7D1</accession>
<evidence type="ECO:0000313" key="2">
    <source>
        <dbReference type="Proteomes" id="UP000592820"/>
    </source>
</evidence>
<evidence type="ECO:0000313" key="1">
    <source>
        <dbReference type="EMBL" id="MBB5404428.1"/>
    </source>
</evidence>
<dbReference type="AlphaFoldDB" id="A0A7W8P7D1"/>
<name>A0A7W8P7D1_9BURK</name>
<comment type="caution">
    <text evidence="1">The sequence shown here is derived from an EMBL/GenBank/DDBJ whole genome shotgun (WGS) entry which is preliminary data.</text>
</comment>
<gene>
    <name evidence="1" type="ORF">HDG41_006524</name>
</gene>
<reference evidence="1 2" key="1">
    <citation type="submission" date="2020-08" db="EMBL/GenBank/DDBJ databases">
        <title>Genomic Encyclopedia of Type Strains, Phase IV (KMG-V): Genome sequencing to study the core and pangenomes of soil and plant-associated prokaryotes.</title>
        <authorList>
            <person name="Whitman W."/>
        </authorList>
    </citation>
    <scope>NUCLEOTIDE SEQUENCE [LARGE SCALE GENOMIC DNA]</scope>
    <source>
        <strain evidence="1 2">JPY162</strain>
    </source>
</reference>
<sequence length="33" mass="3614">MIEDDFIEEGQRIATDAKSRLATYGVKGSPMPS</sequence>
<protein>
    <submittedName>
        <fullName evidence="1">Uncharacterized protein</fullName>
    </submittedName>
</protein>
<organism evidence="1 2">
    <name type="scientific">Paraburkholderia youngii</name>
    <dbReference type="NCBI Taxonomy" id="2782701"/>
    <lineage>
        <taxon>Bacteria</taxon>
        <taxon>Pseudomonadati</taxon>
        <taxon>Pseudomonadota</taxon>
        <taxon>Betaproteobacteria</taxon>
        <taxon>Burkholderiales</taxon>
        <taxon>Burkholderiaceae</taxon>
        <taxon>Paraburkholderia</taxon>
    </lineage>
</organism>